<sequence>MRRVAPVKLTAVTIHAKLSARGSAKLMQSFTLRLVVRGFLLFKLAQEKDQVPPHKANKTKQPAGDYRFNIFVSEPTTGKRIKMAPSRKVGCGRVGLKDITIDSKRLDK</sequence>
<organism evidence="1">
    <name type="scientific">Culex pipiens</name>
    <name type="common">House mosquito</name>
    <dbReference type="NCBI Taxonomy" id="7175"/>
    <lineage>
        <taxon>Eukaryota</taxon>
        <taxon>Metazoa</taxon>
        <taxon>Ecdysozoa</taxon>
        <taxon>Arthropoda</taxon>
        <taxon>Hexapoda</taxon>
        <taxon>Insecta</taxon>
        <taxon>Pterygota</taxon>
        <taxon>Neoptera</taxon>
        <taxon>Endopterygota</taxon>
        <taxon>Diptera</taxon>
        <taxon>Nematocera</taxon>
        <taxon>Culicoidea</taxon>
        <taxon>Culicidae</taxon>
        <taxon>Culicinae</taxon>
        <taxon>Culicini</taxon>
        <taxon>Culex</taxon>
        <taxon>Culex</taxon>
    </lineage>
</organism>
<accession>A0A8D8A0T1</accession>
<reference evidence="1" key="1">
    <citation type="submission" date="2021-05" db="EMBL/GenBank/DDBJ databases">
        <authorList>
            <person name="Alioto T."/>
            <person name="Alioto T."/>
            <person name="Gomez Garrido J."/>
        </authorList>
    </citation>
    <scope>NUCLEOTIDE SEQUENCE</scope>
</reference>
<protein>
    <submittedName>
        <fullName evidence="1">(northern house mosquito) hypothetical protein</fullName>
    </submittedName>
</protein>
<dbReference type="EMBL" id="HBUE01006750">
    <property type="protein sequence ID" value="CAG6446332.1"/>
    <property type="molecule type" value="Transcribed_RNA"/>
</dbReference>
<name>A0A8D8A0T1_CULPI</name>
<dbReference type="AlphaFoldDB" id="A0A8D8A0T1"/>
<proteinExistence type="predicted"/>
<evidence type="ECO:0000313" key="1">
    <source>
        <dbReference type="EMBL" id="CAG6446332.1"/>
    </source>
</evidence>